<dbReference type="AlphaFoldDB" id="A0AAV6HH32"/>
<proteinExistence type="predicted"/>
<evidence type="ECO:0000256" key="5">
    <source>
        <dbReference type="ARBA" id="ARBA00022694"/>
    </source>
</evidence>
<feature type="domain" description="TR61B FKBP-like" evidence="9">
    <location>
        <begin position="178"/>
        <end position="231"/>
    </location>
</feature>
<evidence type="ECO:0000256" key="7">
    <source>
        <dbReference type="SAM" id="MobiDB-lite"/>
    </source>
</evidence>
<dbReference type="FunFam" id="3.10.330.20:FF:000003">
    <property type="entry name" value="tRNA (Adenine(58)-N(1))-methyltransferase, mitochondrial isoform X1"/>
    <property type="match status" value="1"/>
</dbReference>
<evidence type="ECO:0000256" key="1">
    <source>
        <dbReference type="ARBA" id="ARBA00012796"/>
    </source>
</evidence>
<dbReference type="InterPro" id="IPR014816">
    <property type="entry name" value="tRNA_MeTrfase_Gcd14"/>
</dbReference>
<sequence length="494" mass="54781">MSFSLQLRQAVVVTPRLARQYGVLRGDCHVCLWLNVTTSARHFGSSEDGSSSESPAPGRSRLPLKTTLLGRRRSLSPLERVSRLLPQESLSPDVWQLREGQQEGDEEQSAQGDALNGDIHTYQQIEGSQVEIKRQAEVDSVSGDEGLTSVDSVTPSECVDSSQDSHVGLPGERPLTYGEVVLAERRREKQIGFRKMFPLELGGKLHSTWGWLSHGTIAESPSGSLLRTSLGIPLLLRRPSLEEFTLYMKRGPTISYPKDCAAMLTMMDVNEGDSVLESGSGSGAMSLFLSRAVGSKGRVLSVEVRDDHHRRAALNYKRWRTSWSLRRGEDWPDNVQFHKADLQTAGPLLTGWGFNSMALDMMNPHLVLPAALPHLHPGAVCAVYLANVTQIVDLLEGIRCSKLPLVCERIIEVQYRDWLLAPSFRKDGSFNSRRALSEANPEEEEEDDESSGEDKEEARSPASRPFGSVPYIARPHPEQGGHTAFLVRLRKILK</sequence>
<dbReference type="Gene3D" id="3.10.330.20">
    <property type="match status" value="1"/>
</dbReference>
<feature type="compositionally biased region" description="Acidic residues" evidence="7">
    <location>
        <begin position="440"/>
        <end position="451"/>
    </location>
</feature>
<dbReference type="Pfam" id="PF08704">
    <property type="entry name" value="GCD14"/>
    <property type="match status" value="1"/>
</dbReference>
<evidence type="ECO:0000259" key="8">
    <source>
        <dbReference type="Pfam" id="PF08704"/>
    </source>
</evidence>
<dbReference type="GO" id="GO:0160107">
    <property type="term" value="F:tRNA (adenine(58)-N1)-methyltransferase activity"/>
    <property type="evidence" value="ECO:0007669"/>
    <property type="project" value="UniProtKB-EC"/>
</dbReference>
<dbReference type="PANTHER" id="PTHR12133:SF1">
    <property type="entry name" value="TRNA (ADENINE(58)-N(1))-METHYLTRANSFERASE, MITOCHONDRIAL"/>
    <property type="match status" value="1"/>
</dbReference>
<feature type="compositionally biased region" description="Polar residues" evidence="7">
    <location>
        <begin position="149"/>
        <end position="165"/>
    </location>
</feature>
<organism evidence="10 11">
    <name type="scientific">Alosa alosa</name>
    <name type="common">allis shad</name>
    <dbReference type="NCBI Taxonomy" id="278164"/>
    <lineage>
        <taxon>Eukaryota</taxon>
        <taxon>Metazoa</taxon>
        <taxon>Chordata</taxon>
        <taxon>Craniata</taxon>
        <taxon>Vertebrata</taxon>
        <taxon>Euteleostomi</taxon>
        <taxon>Actinopterygii</taxon>
        <taxon>Neopterygii</taxon>
        <taxon>Teleostei</taxon>
        <taxon>Clupei</taxon>
        <taxon>Clupeiformes</taxon>
        <taxon>Clupeoidei</taxon>
        <taxon>Clupeidae</taxon>
        <taxon>Alosa</taxon>
    </lineage>
</organism>
<dbReference type="FunFam" id="3.40.50.150:FF:000181">
    <property type="entry name" value="tRNA (Adenine(58)-N(1))-methyltransferase, mitochondrial isoform X4"/>
    <property type="match status" value="1"/>
</dbReference>
<evidence type="ECO:0000313" key="11">
    <source>
        <dbReference type="Proteomes" id="UP000823561"/>
    </source>
</evidence>
<reference evidence="10 11" key="1">
    <citation type="submission" date="2020-10" db="EMBL/GenBank/DDBJ databases">
        <title>Chromosome-scale genome assembly of the Allis shad, Alosa alosa.</title>
        <authorList>
            <person name="Margot Z."/>
            <person name="Christophe K."/>
            <person name="Cabau C."/>
            <person name="Louis A."/>
            <person name="Berthelot C."/>
            <person name="Parey E."/>
            <person name="Roest Crollius H."/>
            <person name="Montfort J."/>
            <person name="Robinson-Rechavi M."/>
            <person name="Bucao C."/>
            <person name="Bouchez O."/>
            <person name="Gislard M."/>
            <person name="Lluch J."/>
            <person name="Milhes M."/>
            <person name="Lampietro C."/>
            <person name="Lopez Roques C."/>
            <person name="Donnadieu C."/>
            <person name="Braasch I."/>
            <person name="Desvignes T."/>
            <person name="Postlethwait J."/>
            <person name="Bobe J."/>
            <person name="Guiguen Y."/>
        </authorList>
    </citation>
    <scope>NUCLEOTIDE SEQUENCE [LARGE SCALE GENOMIC DNA]</scope>
    <source>
        <strain evidence="10">M-15738</strain>
        <tissue evidence="10">Blood</tissue>
    </source>
</reference>
<feature type="domain" description="tRNA (adenine(58)-N(1))-methyltransferase catalytic subunit TRM61 C-terminal" evidence="8">
    <location>
        <begin position="241"/>
        <end position="487"/>
    </location>
</feature>
<keyword evidence="5" id="KW-0819">tRNA processing</keyword>
<feature type="region of interest" description="Disordered" evidence="7">
    <location>
        <begin position="140"/>
        <end position="170"/>
    </location>
</feature>
<keyword evidence="11" id="KW-1185">Reference proteome</keyword>
<keyword evidence="4" id="KW-0949">S-adenosyl-L-methionine</keyword>
<evidence type="ECO:0000256" key="2">
    <source>
        <dbReference type="ARBA" id="ARBA00022603"/>
    </source>
</evidence>
<dbReference type="EMBL" id="JADWDJ010000001">
    <property type="protein sequence ID" value="KAG5285256.1"/>
    <property type="molecule type" value="Genomic_DNA"/>
</dbReference>
<dbReference type="GO" id="GO:0005739">
    <property type="term" value="C:mitochondrion"/>
    <property type="evidence" value="ECO:0007669"/>
    <property type="project" value="TreeGrafter"/>
</dbReference>
<comment type="caution">
    <text evidence="10">The sequence shown here is derived from an EMBL/GenBank/DDBJ whole genome shotgun (WGS) entry which is preliminary data.</text>
</comment>
<feature type="region of interest" description="Disordered" evidence="7">
    <location>
        <begin position="432"/>
        <end position="479"/>
    </location>
</feature>
<name>A0AAV6HH32_9TELE</name>
<gene>
    <name evidence="10" type="ORF">AALO_G00001290</name>
</gene>
<dbReference type="SUPFAM" id="SSF53335">
    <property type="entry name" value="S-adenosyl-L-methionine-dependent methyltransferases"/>
    <property type="match status" value="1"/>
</dbReference>
<feature type="region of interest" description="Disordered" evidence="7">
    <location>
        <begin position="43"/>
        <end position="64"/>
    </location>
</feature>
<dbReference type="PANTHER" id="PTHR12133">
    <property type="entry name" value="TRNA (ADENINE(58)-N(1))-METHYLTRANSFERASE"/>
    <property type="match status" value="1"/>
</dbReference>
<accession>A0AAV6HH32</accession>
<keyword evidence="2" id="KW-0489">Methyltransferase</keyword>
<dbReference type="PROSITE" id="PS51620">
    <property type="entry name" value="SAM_TRM61"/>
    <property type="match status" value="1"/>
</dbReference>
<evidence type="ECO:0000256" key="3">
    <source>
        <dbReference type="ARBA" id="ARBA00022679"/>
    </source>
</evidence>
<dbReference type="GO" id="GO:0030488">
    <property type="term" value="P:tRNA methylation"/>
    <property type="evidence" value="ECO:0007669"/>
    <property type="project" value="InterPro"/>
</dbReference>
<protein>
    <recommendedName>
        <fullName evidence="1">tRNA (adenine(58)-N(1))-methyltransferase</fullName>
        <ecNumber evidence="1">2.1.1.220</ecNumber>
    </recommendedName>
</protein>
<dbReference type="EC" id="2.1.1.220" evidence="1"/>
<dbReference type="Pfam" id="PF21985">
    <property type="entry name" value="TR61B_FKBP-like"/>
    <property type="match status" value="1"/>
</dbReference>
<evidence type="ECO:0000256" key="4">
    <source>
        <dbReference type="ARBA" id="ARBA00022691"/>
    </source>
</evidence>
<dbReference type="InterPro" id="IPR049470">
    <property type="entry name" value="TRM61_C"/>
</dbReference>
<dbReference type="Gene3D" id="3.40.50.150">
    <property type="entry name" value="Vaccinia Virus protein VP39"/>
    <property type="match status" value="1"/>
</dbReference>
<evidence type="ECO:0000313" key="10">
    <source>
        <dbReference type="EMBL" id="KAG5285256.1"/>
    </source>
</evidence>
<keyword evidence="3" id="KW-0808">Transferase</keyword>
<feature type="region of interest" description="Disordered" evidence="7">
    <location>
        <begin position="92"/>
        <end position="112"/>
    </location>
</feature>
<comment type="catalytic activity">
    <reaction evidence="6">
        <text>an adenosine in mRNA + S-adenosyl-L-methionine = an N(1)-methyladenosine in mRNA + S-adenosyl-L-homocysteine + H(+)</text>
        <dbReference type="Rhea" id="RHEA:55392"/>
        <dbReference type="Rhea" id="RHEA-COMP:12414"/>
        <dbReference type="Rhea" id="RHEA-COMP:12415"/>
        <dbReference type="ChEBI" id="CHEBI:15378"/>
        <dbReference type="ChEBI" id="CHEBI:57856"/>
        <dbReference type="ChEBI" id="CHEBI:59789"/>
        <dbReference type="ChEBI" id="CHEBI:74411"/>
        <dbReference type="ChEBI" id="CHEBI:74491"/>
    </reaction>
</comment>
<evidence type="ECO:0000259" key="9">
    <source>
        <dbReference type="Pfam" id="PF21985"/>
    </source>
</evidence>
<dbReference type="InterPro" id="IPR029063">
    <property type="entry name" value="SAM-dependent_MTases_sf"/>
</dbReference>
<dbReference type="GO" id="GO:0031515">
    <property type="term" value="C:tRNA (m1A) methyltransferase complex"/>
    <property type="evidence" value="ECO:0007669"/>
    <property type="project" value="InterPro"/>
</dbReference>
<dbReference type="Proteomes" id="UP000823561">
    <property type="component" value="Chromosome 1"/>
</dbReference>
<dbReference type="InterPro" id="IPR054151">
    <property type="entry name" value="TR61B_FKBP-like"/>
</dbReference>
<evidence type="ECO:0000256" key="6">
    <source>
        <dbReference type="ARBA" id="ARBA00048481"/>
    </source>
</evidence>